<protein>
    <submittedName>
        <fullName evidence="2">Uncharacterized protein</fullName>
    </submittedName>
</protein>
<evidence type="ECO:0000313" key="2">
    <source>
        <dbReference type="EMBL" id="KZP21495.1"/>
    </source>
</evidence>
<gene>
    <name evidence="2" type="ORF">FIBSPDRAFT_507747</name>
</gene>
<dbReference type="AlphaFoldDB" id="A0A166K3M4"/>
<evidence type="ECO:0000313" key="3">
    <source>
        <dbReference type="Proteomes" id="UP000076532"/>
    </source>
</evidence>
<accession>A0A166K3M4</accession>
<reference evidence="2 3" key="1">
    <citation type="journal article" date="2016" name="Mol. Biol. Evol.">
        <title>Comparative Genomics of Early-Diverging Mushroom-Forming Fungi Provides Insights into the Origins of Lignocellulose Decay Capabilities.</title>
        <authorList>
            <person name="Nagy L.G."/>
            <person name="Riley R."/>
            <person name="Tritt A."/>
            <person name="Adam C."/>
            <person name="Daum C."/>
            <person name="Floudas D."/>
            <person name="Sun H."/>
            <person name="Yadav J.S."/>
            <person name="Pangilinan J."/>
            <person name="Larsson K.H."/>
            <person name="Matsuura K."/>
            <person name="Barry K."/>
            <person name="Labutti K."/>
            <person name="Kuo R."/>
            <person name="Ohm R.A."/>
            <person name="Bhattacharya S.S."/>
            <person name="Shirouzu T."/>
            <person name="Yoshinaga Y."/>
            <person name="Martin F.M."/>
            <person name="Grigoriev I.V."/>
            <person name="Hibbett D.S."/>
        </authorList>
    </citation>
    <scope>NUCLEOTIDE SEQUENCE [LARGE SCALE GENOMIC DNA]</scope>
    <source>
        <strain evidence="2 3">CBS 109695</strain>
    </source>
</reference>
<feature type="compositionally biased region" description="Polar residues" evidence="1">
    <location>
        <begin position="14"/>
        <end position="28"/>
    </location>
</feature>
<proteinExistence type="predicted"/>
<keyword evidence="3" id="KW-1185">Reference proteome</keyword>
<feature type="region of interest" description="Disordered" evidence="1">
    <location>
        <begin position="14"/>
        <end position="41"/>
    </location>
</feature>
<sequence length="111" mass="12234">MCRLSKIKDILGQNLDSTTSGHGIQTSRLPPRPISHVLSQPEQSPSVLTCILRQIMDAPASMLSTFRNMWGLPGMDQPGVRWILSFDGLESSTQVPPAGYHRFSLLVGFRA</sequence>
<evidence type="ECO:0000256" key="1">
    <source>
        <dbReference type="SAM" id="MobiDB-lite"/>
    </source>
</evidence>
<dbReference type="EMBL" id="KV417547">
    <property type="protein sequence ID" value="KZP21495.1"/>
    <property type="molecule type" value="Genomic_DNA"/>
</dbReference>
<name>A0A166K3M4_9AGAM</name>
<dbReference type="Proteomes" id="UP000076532">
    <property type="component" value="Unassembled WGS sequence"/>
</dbReference>
<organism evidence="2 3">
    <name type="scientific">Athelia psychrophila</name>
    <dbReference type="NCBI Taxonomy" id="1759441"/>
    <lineage>
        <taxon>Eukaryota</taxon>
        <taxon>Fungi</taxon>
        <taxon>Dikarya</taxon>
        <taxon>Basidiomycota</taxon>
        <taxon>Agaricomycotina</taxon>
        <taxon>Agaricomycetes</taxon>
        <taxon>Agaricomycetidae</taxon>
        <taxon>Atheliales</taxon>
        <taxon>Atheliaceae</taxon>
        <taxon>Athelia</taxon>
    </lineage>
</organism>